<organism evidence="1 2">
    <name type="scientific">Denitratisoma oestradiolicum</name>
    <dbReference type="NCBI Taxonomy" id="311182"/>
    <lineage>
        <taxon>Bacteria</taxon>
        <taxon>Pseudomonadati</taxon>
        <taxon>Pseudomonadota</taxon>
        <taxon>Betaproteobacteria</taxon>
        <taxon>Nitrosomonadales</taxon>
        <taxon>Sterolibacteriaceae</taxon>
        <taxon>Denitratisoma</taxon>
    </lineage>
</organism>
<evidence type="ECO:0000313" key="1">
    <source>
        <dbReference type="EMBL" id="CAB1370133.1"/>
    </source>
</evidence>
<dbReference type="RefSeq" id="WP_145770684.1">
    <property type="nucleotide sequence ID" value="NZ_LR778301.1"/>
</dbReference>
<dbReference type="InterPro" id="IPR008309">
    <property type="entry name" value="YdbL"/>
</dbReference>
<evidence type="ECO:0000313" key="2">
    <source>
        <dbReference type="Proteomes" id="UP000515733"/>
    </source>
</evidence>
<dbReference type="KEGG" id="doe:DENOEST_2979"/>
<evidence type="ECO:0008006" key="3">
    <source>
        <dbReference type="Google" id="ProtNLM"/>
    </source>
</evidence>
<accession>A0A6S6XYW2</accession>
<dbReference type="Proteomes" id="UP000515733">
    <property type="component" value="Chromosome"/>
</dbReference>
<protein>
    <recommendedName>
        <fullName evidence="3">DUF1318 domain-containing protein</fullName>
    </recommendedName>
</protein>
<keyword evidence="2" id="KW-1185">Reference proteome</keyword>
<gene>
    <name evidence="1" type="ORF">DENOEST_2979</name>
</gene>
<dbReference type="OrthoDB" id="8526313at2"/>
<reference evidence="1 2" key="1">
    <citation type="submission" date="2020-03" db="EMBL/GenBank/DDBJ databases">
        <authorList>
            <consortium name="Genoscope - CEA"/>
            <person name="William W."/>
        </authorList>
    </citation>
    <scope>NUCLEOTIDE SEQUENCE [LARGE SCALE GENOMIC DNA]</scope>
    <source>
        <strain evidence="2">DSM 16959</strain>
    </source>
</reference>
<proteinExistence type="predicted"/>
<dbReference type="Pfam" id="PF07027">
    <property type="entry name" value="DUF1318"/>
    <property type="match status" value="1"/>
</dbReference>
<name>A0A6S6XYW2_9PROT</name>
<sequence length="143" mass="16108">MRHALTALLFLATLASARAETVDGINYDMGTPPIVVTHHAMAQRFSRLIRFYQPGIMGVNNQGMVAIRPGIGDKLTLAQRQIAEKLIDAENHDRDSMAQAVADANGRRDAMSRIRAQLTRRWQGEMRAGWWIQNDQGEWVKKP</sequence>
<dbReference type="EMBL" id="LR778301">
    <property type="protein sequence ID" value="CAB1370133.1"/>
    <property type="molecule type" value="Genomic_DNA"/>
</dbReference>
<dbReference type="AlphaFoldDB" id="A0A6S6XYW2"/>